<feature type="domain" description="Tyrosine-protein phosphatase" evidence="5">
    <location>
        <begin position="1"/>
        <end position="75"/>
    </location>
</feature>
<dbReference type="GO" id="GO:0033550">
    <property type="term" value="F:MAP kinase tyrosine phosphatase activity"/>
    <property type="evidence" value="ECO:0007669"/>
    <property type="project" value="TreeGrafter"/>
</dbReference>
<name>A0A8H5GYJ6_9AGAR</name>
<evidence type="ECO:0000256" key="3">
    <source>
        <dbReference type="ARBA" id="ARBA00022801"/>
    </source>
</evidence>
<dbReference type="OrthoDB" id="10252009at2759"/>
<dbReference type="GO" id="GO:0043409">
    <property type="term" value="P:negative regulation of MAPK cascade"/>
    <property type="evidence" value="ECO:0007669"/>
    <property type="project" value="TreeGrafter"/>
</dbReference>
<dbReference type="CDD" id="cd14498">
    <property type="entry name" value="DSP"/>
    <property type="match status" value="1"/>
</dbReference>
<evidence type="ECO:0000313" key="7">
    <source>
        <dbReference type="EMBL" id="KAF5373322.1"/>
    </source>
</evidence>
<evidence type="ECO:0000259" key="6">
    <source>
        <dbReference type="PROSITE" id="PS50056"/>
    </source>
</evidence>
<keyword evidence="8" id="KW-1185">Reference proteome</keyword>
<dbReference type="EC" id="3.1.3.48" evidence="2"/>
<dbReference type="Proteomes" id="UP000565441">
    <property type="component" value="Unassembled WGS sequence"/>
</dbReference>
<dbReference type="GO" id="GO:0017017">
    <property type="term" value="F:MAP kinase tyrosine/serine/threonine phosphatase activity"/>
    <property type="evidence" value="ECO:0007669"/>
    <property type="project" value="TreeGrafter"/>
</dbReference>
<evidence type="ECO:0000256" key="2">
    <source>
        <dbReference type="ARBA" id="ARBA00013064"/>
    </source>
</evidence>
<evidence type="ECO:0000256" key="1">
    <source>
        <dbReference type="ARBA" id="ARBA00008601"/>
    </source>
</evidence>
<keyword evidence="4" id="KW-0904">Protein phosphatase</keyword>
<comment type="similarity">
    <text evidence="1">Belongs to the protein-tyrosine phosphatase family. Non-receptor class dual specificity subfamily.</text>
</comment>
<protein>
    <recommendedName>
        <fullName evidence="2">protein-tyrosine-phosphatase</fullName>
        <ecNumber evidence="2">3.1.3.48</ecNumber>
    </recommendedName>
</protein>
<feature type="domain" description="Tyrosine specific protein phosphatases" evidence="6">
    <location>
        <begin position="1"/>
        <end position="56"/>
    </location>
</feature>
<accession>A0A8H5GYJ6</accession>
<dbReference type="InterPro" id="IPR000340">
    <property type="entry name" value="Dual-sp_phosphatase_cat-dom"/>
</dbReference>
<dbReference type="GO" id="GO:0008330">
    <property type="term" value="F:protein tyrosine/threonine phosphatase activity"/>
    <property type="evidence" value="ECO:0007669"/>
    <property type="project" value="TreeGrafter"/>
</dbReference>
<dbReference type="PANTHER" id="PTHR10159">
    <property type="entry name" value="DUAL SPECIFICITY PROTEIN PHOSPHATASE"/>
    <property type="match status" value="1"/>
</dbReference>
<reference evidence="7 8" key="1">
    <citation type="journal article" date="2020" name="ISME J.">
        <title>Uncovering the hidden diversity of litter-decomposition mechanisms in mushroom-forming fungi.</title>
        <authorList>
            <person name="Floudas D."/>
            <person name="Bentzer J."/>
            <person name="Ahren D."/>
            <person name="Johansson T."/>
            <person name="Persson P."/>
            <person name="Tunlid A."/>
        </authorList>
    </citation>
    <scope>NUCLEOTIDE SEQUENCE [LARGE SCALE GENOMIC DNA]</scope>
    <source>
        <strain evidence="7 8">CBS 661.87</strain>
    </source>
</reference>
<evidence type="ECO:0000313" key="8">
    <source>
        <dbReference type="Proteomes" id="UP000565441"/>
    </source>
</evidence>
<dbReference type="PROSITE" id="PS50054">
    <property type="entry name" value="TYR_PHOSPHATASE_DUAL"/>
    <property type="match status" value="1"/>
</dbReference>
<sequence>MAITIIESAAKKGKILVHCSAAVSRSPTIVAAYLMKHCGMTLKDALGLIVRARPAVCPNSGFIQQLKELDLKLHGSLSLEVESLPSRKEHSQPEGGHKDN</sequence>
<proteinExistence type="inferred from homology"/>
<gene>
    <name evidence="7" type="ORF">D9615_007423</name>
</gene>
<dbReference type="Pfam" id="PF00782">
    <property type="entry name" value="DSPc"/>
    <property type="match status" value="1"/>
</dbReference>
<dbReference type="EMBL" id="JAACJP010000040">
    <property type="protein sequence ID" value="KAF5373322.1"/>
    <property type="molecule type" value="Genomic_DNA"/>
</dbReference>
<organism evidence="7 8">
    <name type="scientific">Tricholomella constricta</name>
    <dbReference type="NCBI Taxonomy" id="117010"/>
    <lineage>
        <taxon>Eukaryota</taxon>
        <taxon>Fungi</taxon>
        <taxon>Dikarya</taxon>
        <taxon>Basidiomycota</taxon>
        <taxon>Agaricomycotina</taxon>
        <taxon>Agaricomycetes</taxon>
        <taxon>Agaricomycetidae</taxon>
        <taxon>Agaricales</taxon>
        <taxon>Tricholomatineae</taxon>
        <taxon>Lyophyllaceae</taxon>
        <taxon>Tricholomella</taxon>
    </lineage>
</organism>
<dbReference type="InterPro" id="IPR029021">
    <property type="entry name" value="Prot-tyrosine_phosphatase-like"/>
</dbReference>
<keyword evidence="3" id="KW-0378">Hydrolase</keyword>
<evidence type="ECO:0000259" key="5">
    <source>
        <dbReference type="PROSITE" id="PS50054"/>
    </source>
</evidence>
<dbReference type="PROSITE" id="PS50056">
    <property type="entry name" value="TYR_PHOSPHATASE_2"/>
    <property type="match status" value="1"/>
</dbReference>
<dbReference type="SUPFAM" id="SSF52799">
    <property type="entry name" value="(Phosphotyrosine protein) phosphatases II"/>
    <property type="match status" value="1"/>
</dbReference>
<evidence type="ECO:0000256" key="4">
    <source>
        <dbReference type="ARBA" id="ARBA00022912"/>
    </source>
</evidence>
<dbReference type="InterPro" id="IPR020422">
    <property type="entry name" value="TYR_PHOSPHATASE_DUAL_dom"/>
</dbReference>
<comment type="caution">
    <text evidence="7">The sequence shown here is derived from an EMBL/GenBank/DDBJ whole genome shotgun (WGS) entry which is preliminary data.</text>
</comment>
<dbReference type="InterPro" id="IPR000387">
    <property type="entry name" value="Tyr_Pase_dom"/>
</dbReference>
<dbReference type="PANTHER" id="PTHR10159:SF519">
    <property type="entry name" value="DUAL SPECIFICITY PROTEIN PHOSPHATASE MPK3"/>
    <property type="match status" value="1"/>
</dbReference>
<dbReference type="AlphaFoldDB" id="A0A8H5GYJ6"/>
<dbReference type="GO" id="GO:0005737">
    <property type="term" value="C:cytoplasm"/>
    <property type="evidence" value="ECO:0007669"/>
    <property type="project" value="TreeGrafter"/>
</dbReference>
<dbReference type="Gene3D" id="3.90.190.10">
    <property type="entry name" value="Protein tyrosine phosphatase superfamily"/>
    <property type="match status" value="1"/>
</dbReference>